<organism evidence="2 3">
    <name type="scientific">Candidatus Thiomargarita nelsonii</name>
    <dbReference type="NCBI Taxonomy" id="1003181"/>
    <lineage>
        <taxon>Bacteria</taxon>
        <taxon>Pseudomonadati</taxon>
        <taxon>Pseudomonadota</taxon>
        <taxon>Gammaproteobacteria</taxon>
        <taxon>Thiotrichales</taxon>
        <taxon>Thiotrichaceae</taxon>
        <taxon>Thiomargarita</taxon>
    </lineage>
</organism>
<evidence type="ECO:0008006" key="4">
    <source>
        <dbReference type="Google" id="ProtNLM"/>
    </source>
</evidence>
<dbReference type="AlphaFoldDB" id="A0A0A6PJ36"/>
<dbReference type="EMBL" id="JSZA02000020">
    <property type="protein sequence ID" value="KHD10673.1"/>
    <property type="molecule type" value="Genomic_DNA"/>
</dbReference>
<accession>A0A0A6PJ36</accession>
<evidence type="ECO:0000313" key="2">
    <source>
        <dbReference type="EMBL" id="KHD10673.1"/>
    </source>
</evidence>
<dbReference type="Pfam" id="PF10092">
    <property type="entry name" value="DUF2330"/>
    <property type="match status" value="1"/>
</dbReference>
<dbReference type="Proteomes" id="UP000030428">
    <property type="component" value="Unassembled WGS sequence"/>
</dbReference>
<evidence type="ECO:0000313" key="3">
    <source>
        <dbReference type="Proteomes" id="UP000030428"/>
    </source>
</evidence>
<comment type="caution">
    <text evidence="2">The sequence shown here is derived from an EMBL/GenBank/DDBJ whole genome shotgun (WGS) entry which is preliminary data.</text>
</comment>
<dbReference type="InterPro" id="IPR019283">
    <property type="entry name" value="DUF2330"/>
</dbReference>
<proteinExistence type="predicted"/>
<name>A0A0A6PJ36_9GAMM</name>
<protein>
    <recommendedName>
        <fullName evidence="4">DUF2330 domain-containing protein</fullName>
    </recommendedName>
</protein>
<dbReference type="InterPro" id="IPR016838">
    <property type="entry name" value="UCP026449"/>
</dbReference>
<sequence length="431" mass="49961">MTYRISILIAVLFSAPIAHSFCGFYVAKAGAKLFNKASQVVIARHDDKTVMTMANDFKGDPKEFAVVIPVPTFINEGQIHIGDKKIIDHLDAYTAPRLVEYFDENPCHRLMEDSIRFFASPRYEMEKARRKESHGVTVEAEYTIGEYDIVILSATESQGLEFWLKENGYSIPNGAARVLGSYIKQKMRFFVAKVNLKEQSKLGYNYLRPISVAYESSKFMLPIRLGTVNAQGAQELFIYALTQRGRVETTNYRTIKLPTGMDLPVYIKNEFGKFYRALFDQQAERMKTVFLEYAWNMNWCDPCAAAPLSVKELRELGVFWISENNRQAKEVFVTRLHLRYTADKFPEDLVFQETGDSSNFQGRYVLRHPWTGTDNCSAAREYRRNLKKRQEEEAERLASLTGWDINQIRDQMGITWVNIEEKTWWQRIWGQ</sequence>
<reference evidence="2 3" key="1">
    <citation type="journal article" date="2016" name="Front. Microbiol.">
        <title>Single-Cell (Meta-)Genomics of a Dimorphic Candidatus Thiomargarita nelsonii Reveals Genomic Plasticity.</title>
        <authorList>
            <person name="Flood B.E."/>
            <person name="Fliss P."/>
            <person name="Jones D.S."/>
            <person name="Dick G.J."/>
            <person name="Jain S."/>
            <person name="Kaster A.K."/>
            <person name="Winkel M."/>
            <person name="Mussmann M."/>
            <person name="Bailey J."/>
        </authorList>
    </citation>
    <scope>NUCLEOTIDE SEQUENCE [LARGE SCALE GENOMIC DNA]</scope>
    <source>
        <strain evidence="2">Hydrate Ridge</strain>
    </source>
</reference>
<keyword evidence="3" id="KW-1185">Reference proteome</keyword>
<feature type="chain" id="PRO_5007387834" description="DUF2330 domain-containing protein" evidence="1">
    <location>
        <begin position="21"/>
        <end position="431"/>
    </location>
</feature>
<gene>
    <name evidence="2" type="ORF">PN36_06905</name>
</gene>
<keyword evidence="1" id="KW-0732">Signal</keyword>
<evidence type="ECO:0000256" key="1">
    <source>
        <dbReference type="SAM" id="SignalP"/>
    </source>
</evidence>
<dbReference type="PIRSF" id="PIRSF026449">
    <property type="entry name" value="UCP026449"/>
    <property type="match status" value="1"/>
</dbReference>
<feature type="signal peptide" evidence="1">
    <location>
        <begin position="1"/>
        <end position="20"/>
    </location>
</feature>